<gene>
    <name evidence="2" type="ORF">WJX84_007683</name>
</gene>
<dbReference type="Proteomes" id="UP001485043">
    <property type="component" value="Unassembled WGS sequence"/>
</dbReference>
<feature type="region of interest" description="Disordered" evidence="1">
    <location>
        <begin position="56"/>
        <end position="80"/>
    </location>
</feature>
<name>A0AAW1T2J3_9CHLO</name>
<evidence type="ECO:0000313" key="3">
    <source>
        <dbReference type="Proteomes" id="UP001485043"/>
    </source>
</evidence>
<proteinExistence type="predicted"/>
<protein>
    <submittedName>
        <fullName evidence="2">Uncharacterized protein</fullName>
    </submittedName>
</protein>
<reference evidence="2 3" key="1">
    <citation type="journal article" date="2024" name="Nat. Commun.">
        <title>Phylogenomics reveals the evolutionary origins of lichenization in chlorophyte algae.</title>
        <authorList>
            <person name="Puginier C."/>
            <person name="Libourel C."/>
            <person name="Otte J."/>
            <person name="Skaloud P."/>
            <person name="Haon M."/>
            <person name="Grisel S."/>
            <person name="Petersen M."/>
            <person name="Berrin J.G."/>
            <person name="Delaux P.M."/>
            <person name="Dal Grande F."/>
            <person name="Keller J."/>
        </authorList>
    </citation>
    <scope>NUCLEOTIDE SEQUENCE [LARGE SCALE GENOMIC DNA]</scope>
    <source>
        <strain evidence="2 3">SAG 2523</strain>
    </source>
</reference>
<dbReference type="AlphaFoldDB" id="A0AAW1T2J3"/>
<evidence type="ECO:0000256" key="1">
    <source>
        <dbReference type="SAM" id="MobiDB-lite"/>
    </source>
</evidence>
<comment type="caution">
    <text evidence="2">The sequence shown here is derived from an EMBL/GenBank/DDBJ whole genome shotgun (WGS) entry which is preliminary data.</text>
</comment>
<sequence>MQGLATLRSQPGVIRSIHLDRLSKRLRPQKESLTIASANSATLHLSNSLEEHTLSQLPATQASSSAADSSCLDLISKESN</sequence>
<dbReference type="EMBL" id="JALJOV010000518">
    <property type="protein sequence ID" value="KAK9863088.1"/>
    <property type="molecule type" value="Genomic_DNA"/>
</dbReference>
<organism evidence="2 3">
    <name type="scientific">Apatococcus fuscideae</name>
    <dbReference type="NCBI Taxonomy" id="2026836"/>
    <lineage>
        <taxon>Eukaryota</taxon>
        <taxon>Viridiplantae</taxon>
        <taxon>Chlorophyta</taxon>
        <taxon>core chlorophytes</taxon>
        <taxon>Trebouxiophyceae</taxon>
        <taxon>Chlorellales</taxon>
        <taxon>Chlorellaceae</taxon>
        <taxon>Apatococcus</taxon>
    </lineage>
</organism>
<evidence type="ECO:0000313" key="2">
    <source>
        <dbReference type="EMBL" id="KAK9863088.1"/>
    </source>
</evidence>
<keyword evidence="3" id="KW-1185">Reference proteome</keyword>
<accession>A0AAW1T2J3</accession>